<sequence length="86" mass="10451">MAKGVYERDDAYRVRSRETALRTRPWEYITRKMTEERRQQLRERAQKMISRKHDFYGTTGQASYAMLRDSKKLMQRIAHLLKNLND</sequence>
<proteinExistence type="predicted"/>
<dbReference type="Proteomes" id="UP001549691">
    <property type="component" value="Unassembled WGS sequence"/>
</dbReference>
<dbReference type="EMBL" id="JBEWZI010000008">
    <property type="protein sequence ID" value="MET7014319.1"/>
    <property type="molecule type" value="Genomic_DNA"/>
</dbReference>
<keyword evidence="2" id="KW-1185">Reference proteome</keyword>
<evidence type="ECO:0000313" key="2">
    <source>
        <dbReference type="Proteomes" id="UP001549691"/>
    </source>
</evidence>
<name>A0ABV2TK84_9RHOO</name>
<protein>
    <submittedName>
        <fullName evidence="1">Uncharacterized protein</fullName>
    </submittedName>
</protein>
<comment type="caution">
    <text evidence="1">The sequence shown here is derived from an EMBL/GenBank/DDBJ whole genome shotgun (WGS) entry which is preliminary data.</text>
</comment>
<reference evidence="1 2" key="1">
    <citation type="submission" date="2024-07" db="EMBL/GenBank/DDBJ databases">
        <title>Uliginosibacterium flavum JJ3220;KACC:17644.</title>
        <authorList>
            <person name="Kim M.K."/>
        </authorList>
    </citation>
    <scope>NUCLEOTIDE SEQUENCE [LARGE SCALE GENOMIC DNA]</scope>
    <source>
        <strain evidence="1 2">KACC:17644</strain>
    </source>
</reference>
<accession>A0ABV2TK84</accession>
<evidence type="ECO:0000313" key="1">
    <source>
        <dbReference type="EMBL" id="MET7014319.1"/>
    </source>
</evidence>
<organism evidence="1 2">
    <name type="scientific">Uliginosibacterium flavum</name>
    <dbReference type="NCBI Taxonomy" id="1396831"/>
    <lineage>
        <taxon>Bacteria</taxon>
        <taxon>Pseudomonadati</taxon>
        <taxon>Pseudomonadota</taxon>
        <taxon>Betaproteobacteria</taxon>
        <taxon>Rhodocyclales</taxon>
        <taxon>Zoogloeaceae</taxon>
        <taxon>Uliginosibacterium</taxon>
    </lineage>
</organism>
<gene>
    <name evidence="1" type="ORF">ABXR19_08960</name>
</gene>
<dbReference type="RefSeq" id="WP_354600781.1">
    <property type="nucleotide sequence ID" value="NZ_JBEWZI010000008.1"/>
</dbReference>